<sequence>MNVTKHLLSLLLFVACFTSVNAQHPLQRKADKYFGTFSYAKAIPLYEEMVTEGIDPEHAQKRLAECYLLQRDYEKSIPYFERFIHKSGISSNHYFKYGMALKSVGREKEAVEWLKLYKKTNKNDRLIDRFLKDGNLASVVFNSRERYDIQPVKYNSQFNDFGAIKFGNTIYFSSSRPDSKDERLYDWDNQPWLDIFFIEEGGAFERMTEYIPQRIKGDINSKYHESSVVFSTDYKNDTIAYFTRNNYFEDKEGFYVKKIKDKNLVQKQNNLKIFIAEKNGEEWHVAKNLKINADHYSTGHPSVNENRTKLYFASDRPGGYGGTDIYYCDIHPRGGVGQPINAGPIINTAGDEMFPFINNEGKLFFASDGHVGFGMLDIFATVTDEDGVVTDVINLGKPVNSEKDDFAFFSNEDGTEGYISSNREGGEGGDDIYKFDFTPSLYVDGFVYDAVNGNPLDSVVVKLTDINTGNFIKQVKTDGRGYYRMFVNRGTKYKLVLNRITHPEKKVTLNLTNLPNKQKKVQKDVYLEPVLDVKILAGLDKIYFDFDKSYIRPDAAKELDKVVKLMVETYPYMTIKLESHTDGVGSHEYNDKLSEARAKATYEYLVANGVPAERILSYKGYGKRQPVNDCKTKWDCPPEILELNRRSEFPIINIFKPDHLKALDPTTPDKKSKTK</sequence>
<dbReference type="GO" id="GO:0009279">
    <property type="term" value="C:cell outer membrane"/>
    <property type="evidence" value="ECO:0007669"/>
    <property type="project" value="UniProtKB-SubCell"/>
</dbReference>
<keyword evidence="2 4" id="KW-0472">Membrane</keyword>
<dbReference type="PANTHER" id="PTHR30329">
    <property type="entry name" value="STATOR ELEMENT OF FLAGELLAR MOTOR COMPLEX"/>
    <property type="match status" value="1"/>
</dbReference>
<reference evidence="7 8" key="1">
    <citation type="submission" date="2016-12" db="EMBL/GenBank/DDBJ databases">
        <authorList>
            <person name="Song W.-J."/>
            <person name="Kurnit D.M."/>
        </authorList>
    </citation>
    <scope>NUCLEOTIDE SEQUENCE [LARGE SCALE GENOMIC DNA]</scope>
    <source>
        <strain evidence="7 8">HSG9</strain>
    </source>
</reference>
<feature type="chain" id="PRO_5012347721" description="OmpA-like domain-containing protein" evidence="5">
    <location>
        <begin position="23"/>
        <end position="675"/>
    </location>
</feature>
<evidence type="ECO:0000256" key="3">
    <source>
        <dbReference type="ARBA" id="ARBA00023237"/>
    </source>
</evidence>
<dbReference type="InterPro" id="IPR036737">
    <property type="entry name" value="OmpA-like_sf"/>
</dbReference>
<keyword evidence="8" id="KW-1185">Reference proteome</keyword>
<feature type="signal peptide" evidence="5">
    <location>
        <begin position="1"/>
        <end position="22"/>
    </location>
</feature>
<protein>
    <recommendedName>
        <fullName evidence="6">OmpA-like domain-containing protein</fullName>
    </recommendedName>
</protein>
<dbReference type="OrthoDB" id="9809364at2"/>
<evidence type="ECO:0000313" key="8">
    <source>
        <dbReference type="Proteomes" id="UP000191680"/>
    </source>
</evidence>
<evidence type="ECO:0000256" key="4">
    <source>
        <dbReference type="PROSITE-ProRule" id="PRU00473"/>
    </source>
</evidence>
<comment type="subcellular location">
    <subcellularLocation>
        <location evidence="1">Cell outer membrane</location>
    </subcellularLocation>
</comment>
<proteinExistence type="predicted"/>
<dbReference type="Pfam" id="PF07676">
    <property type="entry name" value="PD40"/>
    <property type="match status" value="2"/>
</dbReference>
<evidence type="ECO:0000256" key="1">
    <source>
        <dbReference type="ARBA" id="ARBA00004442"/>
    </source>
</evidence>
<organism evidence="7 8">
    <name type="scientific">Croceivirga radicis</name>
    <dbReference type="NCBI Taxonomy" id="1929488"/>
    <lineage>
        <taxon>Bacteria</taxon>
        <taxon>Pseudomonadati</taxon>
        <taxon>Bacteroidota</taxon>
        <taxon>Flavobacteriia</taxon>
        <taxon>Flavobacteriales</taxon>
        <taxon>Flavobacteriaceae</taxon>
        <taxon>Croceivirga</taxon>
    </lineage>
</organism>
<keyword evidence="5" id="KW-0732">Signal</keyword>
<dbReference type="Gene3D" id="2.60.40.1120">
    <property type="entry name" value="Carboxypeptidase-like, regulatory domain"/>
    <property type="match status" value="1"/>
</dbReference>
<evidence type="ECO:0000259" key="6">
    <source>
        <dbReference type="PROSITE" id="PS51123"/>
    </source>
</evidence>
<evidence type="ECO:0000256" key="2">
    <source>
        <dbReference type="ARBA" id="ARBA00023136"/>
    </source>
</evidence>
<dbReference type="Gene3D" id="3.30.1330.60">
    <property type="entry name" value="OmpA-like domain"/>
    <property type="match status" value="1"/>
</dbReference>
<dbReference type="InterPro" id="IPR050330">
    <property type="entry name" value="Bact_OuterMem_StrucFunc"/>
</dbReference>
<dbReference type="SUPFAM" id="SSF103088">
    <property type="entry name" value="OmpA-like"/>
    <property type="match status" value="1"/>
</dbReference>
<dbReference type="AlphaFoldDB" id="A0A1V6LMV4"/>
<keyword evidence="3" id="KW-0998">Cell outer membrane</keyword>
<dbReference type="InterPro" id="IPR006665">
    <property type="entry name" value="OmpA-like"/>
</dbReference>
<dbReference type="SUPFAM" id="SSF82171">
    <property type="entry name" value="DPP6 N-terminal domain-like"/>
    <property type="match status" value="1"/>
</dbReference>
<dbReference type="InterPro" id="IPR011990">
    <property type="entry name" value="TPR-like_helical_dom_sf"/>
</dbReference>
<dbReference type="PROSITE" id="PS51123">
    <property type="entry name" value="OMPA_2"/>
    <property type="match status" value="1"/>
</dbReference>
<dbReference type="Gene3D" id="1.25.40.10">
    <property type="entry name" value="Tetratricopeptide repeat domain"/>
    <property type="match status" value="1"/>
</dbReference>
<dbReference type="SUPFAM" id="SSF48452">
    <property type="entry name" value="TPR-like"/>
    <property type="match status" value="1"/>
</dbReference>
<accession>A0A1V6LMV4</accession>
<name>A0A1V6LMV4_9FLAO</name>
<dbReference type="Pfam" id="PF00691">
    <property type="entry name" value="OmpA"/>
    <property type="match status" value="1"/>
</dbReference>
<evidence type="ECO:0000256" key="5">
    <source>
        <dbReference type="SAM" id="SignalP"/>
    </source>
</evidence>
<gene>
    <name evidence="7" type="ORF">BUL40_15455</name>
</gene>
<dbReference type="CDD" id="cd07185">
    <property type="entry name" value="OmpA_C-like"/>
    <property type="match status" value="1"/>
</dbReference>
<dbReference type="SUPFAM" id="SSF49464">
    <property type="entry name" value="Carboxypeptidase regulatory domain-like"/>
    <property type="match status" value="1"/>
</dbReference>
<dbReference type="PROSITE" id="PS51257">
    <property type="entry name" value="PROKAR_LIPOPROTEIN"/>
    <property type="match status" value="1"/>
</dbReference>
<comment type="caution">
    <text evidence="7">The sequence shown here is derived from an EMBL/GenBank/DDBJ whole genome shotgun (WGS) entry which is preliminary data.</text>
</comment>
<dbReference type="Proteomes" id="UP000191680">
    <property type="component" value="Unassembled WGS sequence"/>
</dbReference>
<feature type="domain" description="OmpA-like" evidence="6">
    <location>
        <begin position="531"/>
        <end position="655"/>
    </location>
</feature>
<dbReference type="InterPro" id="IPR006664">
    <property type="entry name" value="OMP_bac"/>
</dbReference>
<dbReference type="PRINTS" id="PR01021">
    <property type="entry name" value="OMPADOMAIN"/>
</dbReference>
<evidence type="ECO:0000313" key="7">
    <source>
        <dbReference type="EMBL" id="OQD41514.1"/>
    </source>
</evidence>
<dbReference type="RefSeq" id="WP_080319965.1">
    <property type="nucleotide sequence ID" value="NZ_MTBC01000014.1"/>
</dbReference>
<dbReference type="PANTHER" id="PTHR30329:SF21">
    <property type="entry name" value="LIPOPROTEIN YIAD-RELATED"/>
    <property type="match status" value="1"/>
</dbReference>
<dbReference type="InterPro" id="IPR011659">
    <property type="entry name" value="WD40"/>
</dbReference>
<dbReference type="InterPro" id="IPR008969">
    <property type="entry name" value="CarboxyPept-like_regulatory"/>
</dbReference>
<dbReference type="EMBL" id="MTBC01000014">
    <property type="protein sequence ID" value="OQD41514.1"/>
    <property type="molecule type" value="Genomic_DNA"/>
</dbReference>